<organism evidence="1 2">
    <name type="scientific">Planktothrix rubescens CCAP 1459/22</name>
    <dbReference type="NCBI Taxonomy" id="329571"/>
    <lineage>
        <taxon>Bacteria</taxon>
        <taxon>Bacillati</taxon>
        <taxon>Cyanobacteriota</taxon>
        <taxon>Cyanophyceae</taxon>
        <taxon>Oscillatoriophycideae</taxon>
        <taxon>Oscillatoriales</taxon>
        <taxon>Microcoleaceae</taxon>
        <taxon>Planktothrix</taxon>
    </lineage>
</organism>
<dbReference type="Pfam" id="PF11848">
    <property type="entry name" value="DUF3368"/>
    <property type="match status" value="1"/>
</dbReference>
<comment type="caution">
    <text evidence="1">The sequence shown here is derived from an EMBL/GenBank/DDBJ whole genome shotgun (WGS) entry which is preliminary data.</text>
</comment>
<dbReference type="RefSeq" id="WP_199918639.1">
    <property type="nucleotide sequence ID" value="NZ_LR812491.1"/>
</dbReference>
<dbReference type="Proteomes" id="UP000196521">
    <property type="component" value="Unassembled WGS sequence"/>
</dbReference>
<dbReference type="InterPro" id="IPR021799">
    <property type="entry name" value="PIN-like_prokaryotic"/>
</dbReference>
<gene>
    <name evidence="1" type="ORF">PLAN_50153</name>
</gene>
<name>A0A6J7ZRH5_PLARU</name>
<evidence type="ECO:0000313" key="2">
    <source>
        <dbReference type="Proteomes" id="UP000196521"/>
    </source>
</evidence>
<reference evidence="1" key="1">
    <citation type="submission" date="2020-05" db="EMBL/GenBank/DDBJ databases">
        <authorList>
            <consortium name="Genoscope - CEA"/>
            <person name="William W."/>
        </authorList>
    </citation>
    <scope>NUCLEOTIDE SEQUENCE [LARGE SCALE GENOMIC DNA]</scope>
    <source>
        <strain evidence="1">PCC 7821</strain>
    </source>
</reference>
<evidence type="ECO:0008006" key="3">
    <source>
        <dbReference type="Google" id="ProtNLM"/>
    </source>
</evidence>
<protein>
    <recommendedName>
        <fullName evidence="3">DUF3368 domain-containing protein</fullName>
    </recommendedName>
</protein>
<accession>A0A6J7ZRH5</accession>
<sequence>MINQIIIADSSPLISLAIIEQLELLPRLYQRVLLPPAVWNEVTVQGLGLPGAEAVSQVKWLEIEAPLPMLLEPLLILVDHGEAEAIALAKSTPIKPLILDGII</sequence>
<keyword evidence="2" id="KW-1185">Reference proteome</keyword>
<dbReference type="PANTHER" id="PTHR39550:SF1">
    <property type="entry name" value="SLL0658 PROTEIN"/>
    <property type="match status" value="1"/>
</dbReference>
<dbReference type="AlphaFoldDB" id="A0A6J7ZRH5"/>
<evidence type="ECO:0000313" key="1">
    <source>
        <dbReference type="EMBL" id="CAC5344948.1"/>
    </source>
</evidence>
<dbReference type="PANTHER" id="PTHR39550">
    <property type="entry name" value="SLL0658 PROTEIN"/>
    <property type="match status" value="1"/>
</dbReference>
<dbReference type="EMBL" id="CZCZ02000015">
    <property type="protein sequence ID" value="CAC5344948.1"/>
    <property type="molecule type" value="Genomic_DNA"/>
</dbReference>
<proteinExistence type="predicted"/>